<feature type="compositionally biased region" description="Basic and acidic residues" evidence="1">
    <location>
        <begin position="9"/>
        <end position="22"/>
    </location>
</feature>
<evidence type="ECO:0000256" key="1">
    <source>
        <dbReference type="SAM" id="MobiDB-lite"/>
    </source>
</evidence>
<feature type="compositionally biased region" description="Low complexity" evidence="1">
    <location>
        <begin position="27"/>
        <end position="38"/>
    </location>
</feature>
<proteinExistence type="predicted"/>
<protein>
    <submittedName>
        <fullName evidence="2">Uncharacterized protein</fullName>
    </submittedName>
</protein>
<dbReference type="Proteomes" id="UP000294360">
    <property type="component" value="Chromosome"/>
</dbReference>
<feature type="region of interest" description="Disordered" evidence="1">
    <location>
        <begin position="1"/>
        <end position="45"/>
    </location>
</feature>
<dbReference type="AlphaFoldDB" id="A0A4U8YZB8"/>
<dbReference type="KEGG" id="mtun:MTUNDRAET4_1642"/>
<organism evidence="2 3">
    <name type="scientific">Methylocella tundrae</name>
    <dbReference type="NCBI Taxonomy" id="227605"/>
    <lineage>
        <taxon>Bacteria</taxon>
        <taxon>Pseudomonadati</taxon>
        <taxon>Pseudomonadota</taxon>
        <taxon>Alphaproteobacteria</taxon>
        <taxon>Hyphomicrobiales</taxon>
        <taxon>Beijerinckiaceae</taxon>
        <taxon>Methylocella</taxon>
    </lineage>
</organism>
<sequence>MGNGLSASGDRKGQAAVRERYFNGKNSSATASCSGTSGKKLSRWQ</sequence>
<name>A0A4U8YZB8_METTU</name>
<evidence type="ECO:0000313" key="2">
    <source>
        <dbReference type="EMBL" id="VFU08535.1"/>
    </source>
</evidence>
<reference evidence="2 3" key="1">
    <citation type="submission" date="2019-03" db="EMBL/GenBank/DDBJ databases">
        <authorList>
            <person name="Kox A.R. M."/>
        </authorList>
    </citation>
    <scope>NUCLEOTIDE SEQUENCE [LARGE SCALE GENOMIC DNA]</scope>
    <source>
        <strain evidence="2">MTUNDRAET4 annotated genome</strain>
    </source>
</reference>
<gene>
    <name evidence="2" type="ORF">MTUNDRAET4_1642</name>
</gene>
<dbReference type="EMBL" id="LR536450">
    <property type="protein sequence ID" value="VFU08535.1"/>
    <property type="molecule type" value="Genomic_DNA"/>
</dbReference>
<accession>A0A4U8YZB8</accession>
<evidence type="ECO:0000313" key="3">
    <source>
        <dbReference type="Proteomes" id="UP000294360"/>
    </source>
</evidence>